<protein>
    <recommendedName>
        <fullName evidence="1">Metallo-beta-lactamase domain-containing protein</fullName>
    </recommendedName>
</protein>
<dbReference type="InterPro" id="IPR050662">
    <property type="entry name" value="Sec-metab_biosynth-thioest"/>
</dbReference>
<reference evidence="2 3" key="1">
    <citation type="journal article" date="2020" name="ISME J.">
        <title>Uncovering the hidden diversity of litter-decomposition mechanisms in mushroom-forming fungi.</title>
        <authorList>
            <person name="Floudas D."/>
            <person name="Bentzer J."/>
            <person name="Ahren D."/>
            <person name="Johansson T."/>
            <person name="Persson P."/>
            <person name="Tunlid A."/>
        </authorList>
    </citation>
    <scope>NUCLEOTIDE SEQUENCE [LARGE SCALE GENOMIC DNA]</scope>
    <source>
        <strain evidence="2 3">CBS 146.42</strain>
    </source>
</reference>
<keyword evidence="3" id="KW-1185">Reference proteome</keyword>
<dbReference type="EMBL" id="JAACJO010000016">
    <property type="protein sequence ID" value="KAF5349679.1"/>
    <property type="molecule type" value="Genomic_DNA"/>
</dbReference>
<evidence type="ECO:0000313" key="3">
    <source>
        <dbReference type="Proteomes" id="UP000559027"/>
    </source>
</evidence>
<dbReference type="OrthoDB" id="17458at2759"/>
<proteinExistence type="predicted"/>
<accession>A0A8H5FUP5</accession>
<gene>
    <name evidence="2" type="ORF">D9756_009010</name>
</gene>
<dbReference type="SMART" id="SM00849">
    <property type="entry name" value="Lactamase_B"/>
    <property type="match status" value="1"/>
</dbReference>
<dbReference type="InterPro" id="IPR036388">
    <property type="entry name" value="WH-like_DNA-bd_sf"/>
</dbReference>
<name>A0A8H5FUP5_9AGAR</name>
<sequence length="411" mass="45718">MLLANLRSQCGALSRLFQYTTLLDCSPFLRSFGTATKTEFRLMGEKLEDLPSISKISDNVVRVLGQNPSKFTLQGPSRTPPLFRFIPSDIDYNHLTGTNTYILGTQVPYVLLDTAEGKPEYPPILSSALDTLPTPLTPLPDISDIIVSHWHIDHIGGLPSVLSLLLSRWQTRNPTLPSTSYPAPRLHKFPIPQDVTGIAATKHNHLSEVVESIPQGTFTPTAEGNTFHDLRDNQLFRSSSPTIRVLHTPGHTIDSISLDIADDRALYTADTVLGQGTAVFEDLGLYLQSLNKMLEYGKNDTAGYQILYPCHGPVVKNGRELISTYIKHRLEREEQILQVLRGKPTEGGNWTIWTIVKVIYASYPENLWLPAARSIELHLLKLKRDRVVQRLGGEGVDTAWGLVSRTPSPSL</sequence>
<feature type="domain" description="Metallo-beta-lactamase" evidence="1">
    <location>
        <begin position="97"/>
        <end position="311"/>
    </location>
</feature>
<dbReference type="InterPro" id="IPR041516">
    <property type="entry name" value="LACTB2_WH"/>
</dbReference>
<dbReference type="Proteomes" id="UP000559027">
    <property type="component" value="Unassembled WGS sequence"/>
</dbReference>
<dbReference type="SUPFAM" id="SSF56281">
    <property type="entry name" value="Metallo-hydrolase/oxidoreductase"/>
    <property type="match status" value="1"/>
</dbReference>
<dbReference type="Pfam" id="PF00753">
    <property type="entry name" value="Lactamase_B"/>
    <property type="match status" value="1"/>
</dbReference>
<dbReference type="Pfam" id="PF17778">
    <property type="entry name" value="WHD_BLACT"/>
    <property type="match status" value="1"/>
</dbReference>
<evidence type="ECO:0000313" key="2">
    <source>
        <dbReference type="EMBL" id="KAF5349679.1"/>
    </source>
</evidence>
<dbReference type="PANTHER" id="PTHR23131">
    <property type="entry name" value="ENDORIBONUCLEASE LACTB2"/>
    <property type="match status" value="1"/>
</dbReference>
<dbReference type="GO" id="GO:0044550">
    <property type="term" value="P:secondary metabolite biosynthetic process"/>
    <property type="evidence" value="ECO:0007669"/>
    <property type="project" value="TreeGrafter"/>
</dbReference>
<organism evidence="2 3">
    <name type="scientific">Leucocoprinus leucothites</name>
    <dbReference type="NCBI Taxonomy" id="201217"/>
    <lineage>
        <taxon>Eukaryota</taxon>
        <taxon>Fungi</taxon>
        <taxon>Dikarya</taxon>
        <taxon>Basidiomycota</taxon>
        <taxon>Agaricomycotina</taxon>
        <taxon>Agaricomycetes</taxon>
        <taxon>Agaricomycetidae</taxon>
        <taxon>Agaricales</taxon>
        <taxon>Agaricineae</taxon>
        <taxon>Agaricaceae</taxon>
        <taxon>Leucocoprinus</taxon>
    </lineage>
</organism>
<comment type="caution">
    <text evidence="2">The sequence shown here is derived from an EMBL/GenBank/DDBJ whole genome shotgun (WGS) entry which is preliminary data.</text>
</comment>
<dbReference type="InterPro" id="IPR001279">
    <property type="entry name" value="Metallo-B-lactamas"/>
</dbReference>
<dbReference type="Gene3D" id="3.60.15.10">
    <property type="entry name" value="Ribonuclease Z/Hydroxyacylglutathione hydrolase-like"/>
    <property type="match status" value="1"/>
</dbReference>
<dbReference type="PANTHER" id="PTHR23131:SF0">
    <property type="entry name" value="ENDORIBONUCLEASE LACTB2"/>
    <property type="match status" value="1"/>
</dbReference>
<dbReference type="InterPro" id="IPR036866">
    <property type="entry name" value="RibonucZ/Hydroxyglut_hydro"/>
</dbReference>
<dbReference type="AlphaFoldDB" id="A0A8H5FUP5"/>
<dbReference type="Gene3D" id="1.10.10.10">
    <property type="entry name" value="Winged helix-like DNA-binding domain superfamily/Winged helix DNA-binding domain"/>
    <property type="match status" value="1"/>
</dbReference>
<evidence type="ECO:0000259" key="1">
    <source>
        <dbReference type="SMART" id="SM00849"/>
    </source>
</evidence>